<organism evidence="2">
    <name type="scientific">Aeromonas bestiarum</name>
    <dbReference type="NCBI Taxonomy" id="105751"/>
    <lineage>
        <taxon>Bacteria</taxon>
        <taxon>Pseudomonadati</taxon>
        <taxon>Pseudomonadota</taxon>
        <taxon>Gammaproteobacteria</taxon>
        <taxon>Aeromonadales</taxon>
        <taxon>Aeromonadaceae</taxon>
        <taxon>Aeromonas</taxon>
    </lineage>
</organism>
<proteinExistence type="predicted"/>
<evidence type="ECO:0000313" key="2">
    <source>
        <dbReference type="EMBL" id="AID70971.1"/>
    </source>
</evidence>
<dbReference type="Pfam" id="PF00535">
    <property type="entry name" value="Glycos_transf_2"/>
    <property type="match status" value="1"/>
</dbReference>
<dbReference type="RefSeq" id="WP_103471164.1">
    <property type="nucleotide sequence ID" value="NZ_PPUX01000002.1"/>
</dbReference>
<sequence length="261" mass="30727">MYTIIIANYNRTSKLKRCLDSIDVAFNRFIRPEIIVIEDGSTKILKDDRITQHIILSKNGGPVRARLEGAKNVKFKYIILLDSDDTLLKDAVNTIETIKNDNPDYDLYGFTYKGGESLINFEVRSIKDYSDFVSFEGRTSDYMMVVKSDVLKQYIYSHSYRISEIWLFSEIFIEYNGFYSKNSIFNYHQDAEEQLSKKRDFRFKLDRYERNSVSKSVDFFISFISICKSNSLRKAWRRRLLKESVLSFNLTALKKIICLKK</sequence>
<accession>A0A068FV49</accession>
<dbReference type="CDD" id="cd00761">
    <property type="entry name" value="Glyco_tranf_GTA_type"/>
    <property type="match status" value="1"/>
</dbReference>
<feature type="domain" description="Glycosyltransferase 2-like" evidence="1">
    <location>
        <begin position="3"/>
        <end position="123"/>
    </location>
</feature>
<dbReference type="PANTHER" id="PTHR22916:SF3">
    <property type="entry name" value="UDP-GLCNAC:BETAGAL BETA-1,3-N-ACETYLGLUCOSAMINYLTRANSFERASE-LIKE PROTEIN 1"/>
    <property type="match status" value="1"/>
</dbReference>
<protein>
    <submittedName>
        <fullName evidence="2">Glycosyl transferase, group 2 family protein</fullName>
    </submittedName>
</protein>
<keyword evidence="2" id="KW-0808">Transferase</keyword>
<dbReference type="EMBL" id="KC999967">
    <property type="protein sequence ID" value="AID70971.1"/>
    <property type="molecule type" value="Genomic_DNA"/>
</dbReference>
<dbReference type="PANTHER" id="PTHR22916">
    <property type="entry name" value="GLYCOSYLTRANSFERASE"/>
    <property type="match status" value="1"/>
</dbReference>
<dbReference type="AlphaFoldDB" id="A0A068FV49"/>
<dbReference type="InterPro" id="IPR029044">
    <property type="entry name" value="Nucleotide-diphossugar_trans"/>
</dbReference>
<evidence type="ECO:0000259" key="1">
    <source>
        <dbReference type="Pfam" id="PF00535"/>
    </source>
</evidence>
<dbReference type="InterPro" id="IPR001173">
    <property type="entry name" value="Glyco_trans_2-like"/>
</dbReference>
<gene>
    <name evidence="2" type="primary">wbxQ</name>
</gene>
<dbReference type="SUPFAM" id="SSF53448">
    <property type="entry name" value="Nucleotide-diphospho-sugar transferases"/>
    <property type="match status" value="1"/>
</dbReference>
<reference evidence="2" key="1">
    <citation type="submission" date="2013-05" db="EMBL/GenBank/DDBJ databases">
        <title>The molecular structure and virulence studies of novel O-antigen from Aeromonas hydrophila isolate of epidemic outbreaks in channel catfish.</title>
        <authorList>
            <person name="Hossain M.J."/>
            <person name="Sun D."/>
            <person name="Thurlow C."/>
            <person name="Azadi P."/>
            <person name="Terhune J.S."/>
            <person name="Liles M.R."/>
        </authorList>
    </citation>
    <scope>NUCLEOTIDE SEQUENCE</scope>
    <source>
        <strain evidence="2">GA97-22</strain>
    </source>
</reference>
<dbReference type="Gene3D" id="3.90.550.10">
    <property type="entry name" value="Spore Coat Polysaccharide Biosynthesis Protein SpsA, Chain A"/>
    <property type="match status" value="1"/>
</dbReference>
<dbReference type="GO" id="GO:0016758">
    <property type="term" value="F:hexosyltransferase activity"/>
    <property type="evidence" value="ECO:0007669"/>
    <property type="project" value="UniProtKB-ARBA"/>
</dbReference>
<name>A0A068FV49_9GAMM</name>